<keyword evidence="1" id="KW-0175">Coiled coil</keyword>
<gene>
    <name evidence="2" type="ORF">H3221_20085</name>
</gene>
<dbReference type="RefSeq" id="WP_196476456.1">
    <property type="nucleotide sequence ID" value="NZ_JACFYX020000009.1"/>
</dbReference>
<evidence type="ECO:0000313" key="2">
    <source>
        <dbReference type="EMBL" id="MBG0837421.1"/>
    </source>
</evidence>
<organism evidence="2 3">
    <name type="scientific">Pseudomonas chaetocerotis</name>
    <dbReference type="NCBI Taxonomy" id="2758695"/>
    <lineage>
        <taxon>Bacteria</taxon>
        <taxon>Pseudomonadati</taxon>
        <taxon>Pseudomonadota</taxon>
        <taxon>Gammaproteobacteria</taxon>
        <taxon>Pseudomonadales</taxon>
        <taxon>Pseudomonadaceae</taxon>
        <taxon>Pseudomonas</taxon>
    </lineage>
</organism>
<accession>A0A931D467</accession>
<dbReference type="AlphaFoldDB" id="A0A931D467"/>
<protein>
    <submittedName>
        <fullName evidence="2">Uncharacterized protein</fullName>
    </submittedName>
</protein>
<evidence type="ECO:0000256" key="1">
    <source>
        <dbReference type="SAM" id="Coils"/>
    </source>
</evidence>
<feature type="coiled-coil region" evidence="1">
    <location>
        <begin position="23"/>
        <end position="83"/>
    </location>
</feature>
<proteinExistence type="predicted"/>
<keyword evidence="3" id="KW-1185">Reference proteome</keyword>
<dbReference type="EMBL" id="JACFYX010000022">
    <property type="protein sequence ID" value="MBG0837421.1"/>
    <property type="molecule type" value="Genomic_DNA"/>
</dbReference>
<reference evidence="2" key="1">
    <citation type="submission" date="2020-07" db="EMBL/GenBank/DDBJ databases">
        <title>Pseudomonas chaetoceroseae sp. nov., a new member of the Pseudomonas oleovorans group isolated from a culture of Chaetoceros calcitrans.</title>
        <authorList>
            <person name="Girard L."/>
            <person name="Lood C."/>
            <person name="De Mot R."/>
            <person name="Baudart J."/>
        </authorList>
    </citation>
    <scope>NUCLEOTIDE SEQUENCE</scope>
    <source>
        <strain evidence="2">536</strain>
    </source>
</reference>
<comment type="caution">
    <text evidence="2">The sequence shown here is derived from an EMBL/GenBank/DDBJ whole genome shotgun (WGS) entry which is preliminary data.</text>
</comment>
<dbReference type="Proteomes" id="UP000596932">
    <property type="component" value="Unassembled WGS sequence"/>
</dbReference>
<evidence type="ECO:0000313" key="3">
    <source>
        <dbReference type="Proteomes" id="UP000596932"/>
    </source>
</evidence>
<sequence>MNHARKNQPLVLPDDLAEAQLLMERLSADCTRVRGQIDAAKAERQATGRYADPNWFHRVSTALRWMNRDRQRLQDHIAALRRRAGAGHDQALIKRLRVLVGEEAFEACRQLAAHDEVGGHG</sequence>
<name>A0A931D467_9PSED</name>